<dbReference type="AlphaFoldDB" id="A0A1G1TJD6"/>
<dbReference type="SUPFAM" id="SSF117070">
    <property type="entry name" value="LEA14-like"/>
    <property type="match status" value="1"/>
</dbReference>
<name>A0A1G1TJD6_9BACT</name>
<evidence type="ECO:0000259" key="2">
    <source>
        <dbReference type="Pfam" id="PF03168"/>
    </source>
</evidence>
<dbReference type="RefSeq" id="WP_070742398.1">
    <property type="nucleotide sequence ID" value="NZ_MDZA01000099.1"/>
</dbReference>
<dbReference type="InterPro" id="IPR004864">
    <property type="entry name" value="LEA_2"/>
</dbReference>
<dbReference type="Gene3D" id="2.60.40.1820">
    <property type="match status" value="1"/>
</dbReference>
<dbReference type="Proteomes" id="UP000177506">
    <property type="component" value="Unassembled WGS sequence"/>
</dbReference>
<proteinExistence type="predicted"/>
<comment type="caution">
    <text evidence="3">The sequence shown here is derived from an EMBL/GenBank/DDBJ whole genome shotgun (WGS) entry which is preliminary data.</text>
</comment>
<evidence type="ECO:0000313" key="4">
    <source>
        <dbReference type="Proteomes" id="UP000177506"/>
    </source>
</evidence>
<keyword evidence="1" id="KW-0732">Signal</keyword>
<gene>
    <name evidence="3" type="ORF">BEN49_05695</name>
</gene>
<organism evidence="3 4">
    <name type="scientific">Hymenobacter coccineus</name>
    <dbReference type="NCBI Taxonomy" id="1908235"/>
    <lineage>
        <taxon>Bacteria</taxon>
        <taxon>Pseudomonadati</taxon>
        <taxon>Bacteroidota</taxon>
        <taxon>Cytophagia</taxon>
        <taxon>Cytophagales</taxon>
        <taxon>Hymenobacteraceae</taxon>
        <taxon>Hymenobacter</taxon>
    </lineage>
</organism>
<feature type="chain" id="PRO_5009579641" description="Late embryogenesis abundant protein LEA-2 subgroup domain-containing protein" evidence="1">
    <location>
        <begin position="31"/>
        <end position="228"/>
    </location>
</feature>
<dbReference type="OrthoDB" id="704817at2"/>
<evidence type="ECO:0000256" key="1">
    <source>
        <dbReference type="SAM" id="SignalP"/>
    </source>
</evidence>
<feature type="domain" description="Late embryogenesis abundant protein LEA-2 subgroup" evidence="2">
    <location>
        <begin position="96"/>
        <end position="186"/>
    </location>
</feature>
<reference evidence="3 4" key="1">
    <citation type="submission" date="2016-08" db="EMBL/GenBank/DDBJ databases">
        <title>Hymenobacter coccineus sp. nov., Hymenobacter lapidarius sp. nov. and Hymenobacter glacialis sp. nov., isolated from Antarctic soil.</title>
        <authorList>
            <person name="Sedlacek I."/>
            <person name="Kralova S."/>
            <person name="Kyrova K."/>
            <person name="Maslanova I."/>
            <person name="Stankova E."/>
            <person name="Vrbovska V."/>
            <person name="Nemec M."/>
            <person name="Bartak M."/>
            <person name="Svec P."/>
            <person name="Busse H.-J."/>
            <person name="Pantucek R."/>
        </authorList>
    </citation>
    <scope>NUCLEOTIDE SEQUENCE [LARGE SCALE GENOMIC DNA]</scope>
    <source>
        <strain evidence="3 4">CCM 8649</strain>
    </source>
</reference>
<accession>A0A1G1TJD6</accession>
<feature type="signal peptide" evidence="1">
    <location>
        <begin position="1"/>
        <end position="30"/>
    </location>
</feature>
<dbReference type="Pfam" id="PF03168">
    <property type="entry name" value="LEA_2"/>
    <property type="match status" value="1"/>
</dbReference>
<sequence length="228" mass="24012">MTTPTFTRPLGLLLLSATLLGPSFSLTNCAGISRQQQEGQNFQNCTFALQSIEQATLGGVDVTNVRSAADLSGADRARVLAAYGTGSLPLNMRVNLQVTNPNQDLAALNVLEYKVLVDGNEIATGATTQRIEVPGNRSAAVTLPISADARQVVANGGAEALGGFALGLADRNRQPTRVTIAVRPSVKFLGATIKSPNYVNVEKDVTARQLLNSRVTRRDSLGGAPTRP</sequence>
<evidence type="ECO:0000313" key="3">
    <source>
        <dbReference type="EMBL" id="OGX90973.1"/>
    </source>
</evidence>
<keyword evidence="4" id="KW-1185">Reference proteome</keyword>
<protein>
    <recommendedName>
        <fullName evidence="2">Late embryogenesis abundant protein LEA-2 subgroup domain-containing protein</fullName>
    </recommendedName>
</protein>
<dbReference type="EMBL" id="MDZA01000099">
    <property type="protein sequence ID" value="OGX90973.1"/>
    <property type="molecule type" value="Genomic_DNA"/>
</dbReference>